<evidence type="ECO:0000313" key="5">
    <source>
        <dbReference type="EMBL" id="ABV72693.1"/>
    </source>
</evidence>
<reference evidence="6" key="5">
    <citation type="submission" date="2022-06" db="UniProtKB">
        <authorList>
            <consortium name="EnsemblMetazoa"/>
        </authorList>
    </citation>
    <scope>IDENTIFICATION</scope>
    <source>
        <strain evidence="6">p50T (Dazao)</strain>
    </source>
</reference>
<protein>
    <submittedName>
        <fullName evidence="5">Nicotinic acetylcholine receptor beta 2 subunit</fullName>
    </submittedName>
    <submittedName>
        <fullName evidence="4">Nicotinic acetylcholine receptor subunit beta 3</fullName>
    </submittedName>
</protein>
<evidence type="ECO:0000313" key="4">
    <source>
        <dbReference type="EMBL" id="ABV45510.1"/>
    </source>
</evidence>
<dbReference type="InterPro" id="IPR006201">
    <property type="entry name" value="Neur_channel"/>
</dbReference>
<dbReference type="RefSeq" id="NP_001103401.1">
    <property type="nucleotide sequence ID" value="NM_001109931.1"/>
</dbReference>
<keyword evidence="1" id="KW-0472">Membrane</keyword>
<feature type="chain" id="PRO_5010103949" evidence="2">
    <location>
        <begin position="17"/>
        <end position="397"/>
    </location>
</feature>
<accession>A8CGK0</accession>
<dbReference type="EMBL" id="EU082073">
    <property type="protein sequence ID" value="ABV45510.1"/>
    <property type="molecule type" value="mRNA"/>
</dbReference>
<sequence>MSLLPGLLLLLVRGSAQDCVIDHRIPEDAWEQKLHTDLINTGSLEPLCNKTEPLDVYIRFTLRYFEYLSEESTFNIYTRVHISWTHDRLTWDPKDYGGIEETVLVSGTEMWYQTFRVLNSPETDDTVHHYNVPCQVAHTGRVVCVPRFNDPAICVPDLTDWPYDRQTCSLLIAPPDHNTGGANKIKLSFGGRAITMFGAEYGAEWMIIDYLQTNGTDTLNMTFVMERHGEGLAAVVVFPGVMLSALTLTALALDPRQSTRASLLGFSVAAHVYFINQLRAMAPLHQLASVPSLVYYYRGSLLATLVALVSSLCLGALCRKSSPAPRWLHELQAAVGSHWTRLLIPRWECGETNNTERDTERWTNVANIANAACLLIFPVVYVSMYFSLVPQPYPITN</sequence>
<evidence type="ECO:0000259" key="3">
    <source>
        <dbReference type="Pfam" id="PF02931"/>
    </source>
</evidence>
<dbReference type="PANTHER" id="PTHR18945">
    <property type="entry name" value="NEUROTRANSMITTER GATED ION CHANNEL"/>
    <property type="match status" value="1"/>
</dbReference>
<feature type="transmembrane region" description="Helical" evidence="1">
    <location>
        <begin position="263"/>
        <end position="282"/>
    </location>
</feature>
<dbReference type="GeneID" id="100126175"/>
<reference evidence="4" key="2">
    <citation type="submission" date="2007-08" db="EMBL/GenBank/DDBJ databases">
        <authorList>
            <person name="Zhang C.-X."/>
            <person name="Shao Y.-M."/>
        </authorList>
    </citation>
    <scope>NUCLEOTIDE SEQUENCE</scope>
</reference>
<keyword evidence="2" id="KW-0732">Signal</keyword>
<evidence type="ECO:0000313" key="6">
    <source>
        <dbReference type="EnsemblMetazoa" id="NP_001103401.1"/>
    </source>
</evidence>
<feature type="domain" description="Neurotransmitter-gated ion-channel ligand-binding" evidence="3">
    <location>
        <begin position="42"/>
        <end position="223"/>
    </location>
</feature>
<evidence type="ECO:0000256" key="1">
    <source>
        <dbReference type="SAM" id="Phobius"/>
    </source>
</evidence>
<keyword evidence="4" id="KW-0675">Receptor</keyword>
<proteinExistence type="evidence at transcript level"/>
<dbReference type="Gene3D" id="2.70.170.10">
    <property type="entry name" value="Neurotransmitter-gated ion-channel ligand-binding domain"/>
    <property type="match status" value="1"/>
</dbReference>
<dbReference type="Gene3D" id="1.20.58.390">
    <property type="entry name" value="Neurotransmitter-gated ion-channel transmembrane domain"/>
    <property type="match status" value="1"/>
</dbReference>
<reference evidence="4" key="1">
    <citation type="journal article" date="2007" name="BMC Genomics">
        <title>The nicotinic acetylcholine receptor gene family of the silkworm, Bombyx mori.</title>
        <authorList>
            <person name="Shao Y.M."/>
            <person name="Dong K."/>
            <person name="Zhang C.X."/>
        </authorList>
    </citation>
    <scope>NUCLEOTIDE SEQUENCE</scope>
</reference>
<keyword evidence="1" id="KW-1133">Transmembrane helix</keyword>
<feature type="transmembrane region" description="Helical" evidence="1">
    <location>
        <begin position="365"/>
        <end position="388"/>
    </location>
</feature>
<dbReference type="Proteomes" id="UP000005204">
    <property type="component" value="Unassembled WGS sequence"/>
</dbReference>
<feature type="signal peptide" evidence="2">
    <location>
        <begin position="1"/>
        <end position="16"/>
    </location>
</feature>
<dbReference type="Pfam" id="PF02931">
    <property type="entry name" value="Neur_chan_LBD"/>
    <property type="match status" value="1"/>
</dbReference>
<dbReference type="SUPFAM" id="SSF63712">
    <property type="entry name" value="Nicotinic receptor ligand binding domain-like"/>
    <property type="match status" value="1"/>
</dbReference>
<organism evidence="4">
    <name type="scientific">Bombyx mori</name>
    <name type="common">Silk moth</name>
    <dbReference type="NCBI Taxonomy" id="7091"/>
    <lineage>
        <taxon>Eukaryota</taxon>
        <taxon>Metazoa</taxon>
        <taxon>Ecdysozoa</taxon>
        <taxon>Arthropoda</taxon>
        <taxon>Hexapoda</taxon>
        <taxon>Insecta</taxon>
        <taxon>Pterygota</taxon>
        <taxon>Neoptera</taxon>
        <taxon>Endopterygota</taxon>
        <taxon>Lepidoptera</taxon>
        <taxon>Glossata</taxon>
        <taxon>Ditrysia</taxon>
        <taxon>Bombycoidea</taxon>
        <taxon>Bombycidae</taxon>
        <taxon>Bombycinae</taxon>
        <taxon>Bombyx</taxon>
    </lineage>
</organism>
<dbReference type="EMBL" id="EU143802">
    <property type="protein sequence ID" value="ABV72693.1"/>
    <property type="molecule type" value="mRNA"/>
</dbReference>
<keyword evidence="1" id="KW-0812">Transmembrane</keyword>
<dbReference type="GO" id="GO:0016020">
    <property type="term" value="C:membrane"/>
    <property type="evidence" value="ECO:0007669"/>
    <property type="project" value="InterPro"/>
</dbReference>
<dbReference type="InterPro" id="IPR038050">
    <property type="entry name" value="Neuro_actylchol_rec"/>
</dbReference>
<feature type="transmembrane region" description="Helical" evidence="1">
    <location>
        <begin position="294"/>
        <end position="317"/>
    </location>
</feature>
<dbReference type="GO" id="GO:0005230">
    <property type="term" value="F:extracellular ligand-gated monoatomic ion channel activity"/>
    <property type="evidence" value="ECO:0007669"/>
    <property type="project" value="InterPro"/>
</dbReference>
<dbReference type="KEGG" id="bmor:100126175"/>
<dbReference type="InterPro" id="IPR036734">
    <property type="entry name" value="Neur_chan_lig-bd_sf"/>
</dbReference>
<evidence type="ECO:0000256" key="2">
    <source>
        <dbReference type="SAM" id="SignalP"/>
    </source>
</evidence>
<reference evidence="7" key="4">
    <citation type="journal article" date="2008" name="Insect Biochem. Mol. Biol.">
        <title>The genome of a lepidopteran model insect, the silkworm Bombyx mori.</title>
        <authorList>
            <consortium name="International Silkworm Genome Consortium"/>
        </authorList>
    </citation>
    <scope>NUCLEOTIDE SEQUENCE [LARGE SCALE GENOMIC DNA]</scope>
    <source>
        <strain evidence="7">p50T</strain>
    </source>
</reference>
<reference evidence="5" key="3">
    <citation type="submission" date="2007-09" db="EMBL/GenBank/DDBJ databases">
        <title>The nicotinic acetylcholine receptor gene family of Bombyx mori.</title>
        <authorList>
            <person name="Jin Y."/>
            <person name="Yang Z."/>
            <person name="Tian N."/>
            <person name="Wu X."/>
            <person name="Lv J."/>
            <person name="Li X."/>
        </authorList>
    </citation>
    <scope>NUCLEOTIDE SEQUENCE</scope>
</reference>
<dbReference type="AlphaFoldDB" id="A8CGK0"/>
<dbReference type="CDD" id="cd18989">
    <property type="entry name" value="LGIC_ECD_cation"/>
    <property type="match status" value="1"/>
</dbReference>
<evidence type="ECO:0000313" key="7">
    <source>
        <dbReference type="Proteomes" id="UP000005204"/>
    </source>
</evidence>
<feature type="transmembrane region" description="Helical" evidence="1">
    <location>
        <begin position="231"/>
        <end position="251"/>
    </location>
</feature>
<gene>
    <name evidence="4" type="primary">achrb3</name>
</gene>
<dbReference type="InterPro" id="IPR006202">
    <property type="entry name" value="Neur_chan_lig-bd"/>
</dbReference>
<dbReference type="OrthoDB" id="5975154at2759"/>
<keyword evidence="7" id="KW-1185">Reference proteome</keyword>
<dbReference type="EnsemblMetazoa" id="NM_001109931.1">
    <property type="protein sequence ID" value="NP_001103401.1"/>
    <property type="gene ID" value="GeneID_100126175"/>
</dbReference>
<name>A8CGK0_BOMMO</name>
<dbReference type="GO" id="GO:0004888">
    <property type="term" value="F:transmembrane signaling receptor activity"/>
    <property type="evidence" value="ECO:0007669"/>
    <property type="project" value="InterPro"/>
</dbReference>
<dbReference type="CTD" id="100126175"/>